<dbReference type="InterPro" id="IPR013424">
    <property type="entry name" value="Ice-binding_C"/>
</dbReference>
<accession>A0A8J7MFU7</accession>
<keyword evidence="1" id="KW-0732">Signal</keyword>
<reference evidence="2" key="1">
    <citation type="submission" date="2021-01" db="EMBL/GenBank/DDBJ databases">
        <title>Modified the classification status of verrucomicrobia.</title>
        <authorList>
            <person name="Feng X."/>
        </authorList>
    </citation>
    <scope>NUCLEOTIDE SEQUENCE</scope>
    <source>
        <strain evidence="2">_KCTC 22039</strain>
    </source>
</reference>
<feature type="chain" id="PRO_5035233796" evidence="1">
    <location>
        <begin position="20"/>
        <end position="218"/>
    </location>
</feature>
<sequence>MRFLTIAATSLASIISANAATLSFTNDWFGETGLGNVSPPADTVITDAEGFVFTLSLNTAETTIRVSNIGSNFGIGSGNNAANASFNDGDSATFTLSVVAPAGYQLDSISFGDFRLVSFDTAADVATFTNTGGGGNSFVATGAITTNAQLTGAGLQELSLATLNTWDLTLTASDVSTDSADFKVNRIDFEYTTSQIPEPSAAALLGLASIALLSRKKR</sequence>
<gene>
    <name evidence="2" type="ORF">JIN82_14530</name>
</gene>
<organism evidence="2 3">
    <name type="scientific">Persicirhabdus sediminis</name>
    <dbReference type="NCBI Taxonomy" id="454144"/>
    <lineage>
        <taxon>Bacteria</taxon>
        <taxon>Pseudomonadati</taxon>
        <taxon>Verrucomicrobiota</taxon>
        <taxon>Verrucomicrobiia</taxon>
        <taxon>Verrucomicrobiales</taxon>
        <taxon>Verrucomicrobiaceae</taxon>
        <taxon>Persicirhabdus</taxon>
    </lineage>
</organism>
<name>A0A8J7MFU7_9BACT</name>
<protein>
    <submittedName>
        <fullName evidence="2">PEP-CTERM sorting domain-containing protein</fullName>
    </submittedName>
</protein>
<keyword evidence="3" id="KW-1185">Reference proteome</keyword>
<evidence type="ECO:0000256" key="1">
    <source>
        <dbReference type="SAM" id="SignalP"/>
    </source>
</evidence>
<feature type="signal peptide" evidence="1">
    <location>
        <begin position="1"/>
        <end position="19"/>
    </location>
</feature>
<dbReference type="AlphaFoldDB" id="A0A8J7MFU7"/>
<evidence type="ECO:0000313" key="3">
    <source>
        <dbReference type="Proteomes" id="UP000624703"/>
    </source>
</evidence>
<dbReference type="NCBIfam" id="TIGR02595">
    <property type="entry name" value="PEP_CTERM"/>
    <property type="match status" value="1"/>
</dbReference>
<proteinExistence type="predicted"/>
<evidence type="ECO:0000313" key="2">
    <source>
        <dbReference type="EMBL" id="MBK1792377.1"/>
    </source>
</evidence>
<dbReference type="EMBL" id="JAENIM010000045">
    <property type="protein sequence ID" value="MBK1792377.1"/>
    <property type="molecule type" value="Genomic_DNA"/>
</dbReference>
<dbReference type="Proteomes" id="UP000624703">
    <property type="component" value="Unassembled WGS sequence"/>
</dbReference>
<comment type="caution">
    <text evidence="2">The sequence shown here is derived from an EMBL/GenBank/DDBJ whole genome shotgun (WGS) entry which is preliminary data.</text>
</comment>